<accession>Q13G92</accession>
<dbReference type="InterPro" id="IPR036271">
    <property type="entry name" value="Tet_transcr_reg_TetR-rel_C_sf"/>
</dbReference>
<protein>
    <submittedName>
        <fullName evidence="7">Transcriptional regulator, TetR family</fullName>
    </submittedName>
</protein>
<dbReference type="Gene3D" id="1.10.357.10">
    <property type="entry name" value="Tetracycline Repressor, domain 2"/>
    <property type="match status" value="1"/>
</dbReference>
<dbReference type="KEGG" id="bxe:Bxe_C1026"/>
<dbReference type="Pfam" id="PF00440">
    <property type="entry name" value="TetR_N"/>
    <property type="match status" value="1"/>
</dbReference>
<dbReference type="EMBL" id="CP000272">
    <property type="protein sequence ID" value="ABE36897.1"/>
    <property type="molecule type" value="Genomic_DNA"/>
</dbReference>
<evidence type="ECO:0000256" key="1">
    <source>
        <dbReference type="ARBA" id="ARBA00023015"/>
    </source>
</evidence>
<dbReference type="SMR" id="Q13G92"/>
<evidence type="ECO:0000256" key="2">
    <source>
        <dbReference type="ARBA" id="ARBA00023125"/>
    </source>
</evidence>
<dbReference type="SUPFAM" id="SSF46689">
    <property type="entry name" value="Homeodomain-like"/>
    <property type="match status" value="1"/>
</dbReference>
<sequence length="216" mass="24153">MRAVILDAAVELLRQTSPEKVSLREVARLSNVDPGLVRYYFKDKSGLLTEVGSRVLASLAVTADEKANRPMSFKKHLEARIADLLSLLSHNRYLHQVILNQIIHWQKDAGRGALTQLADNAIRRSTAMIEQGNKAGEVRLVDPRFLHIAIIGLCESFVTMSPLVAEFFGGEPDADVELAYRDFVVDLLMHGLTTEPTAKKKPSRPKNRQAKKELKE</sequence>
<proteinExistence type="predicted"/>
<dbReference type="SUPFAM" id="SSF48498">
    <property type="entry name" value="Tetracyclin repressor-like, C-terminal domain"/>
    <property type="match status" value="1"/>
</dbReference>
<feature type="compositionally biased region" description="Basic residues" evidence="5">
    <location>
        <begin position="199"/>
        <end position="209"/>
    </location>
</feature>
<organism evidence="7 8">
    <name type="scientific">Paraburkholderia xenovorans (strain LB400)</name>
    <dbReference type="NCBI Taxonomy" id="266265"/>
    <lineage>
        <taxon>Bacteria</taxon>
        <taxon>Pseudomonadati</taxon>
        <taxon>Pseudomonadota</taxon>
        <taxon>Betaproteobacteria</taxon>
        <taxon>Burkholderiales</taxon>
        <taxon>Burkholderiaceae</taxon>
        <taxon>Paraburkholderia</taxon>
    </lineage>
</organism>
<dbReference type="GO" id="GO:0003700">
    <property type="term" value="F:DNA-binding transcription factor activity"/>
    <property type="evidence" value="ECO:0007669"/>
    <property type="project" value="TreeGrafter"/>
</dbReference>
<dbReference type="eggNOG" id="COG1309">
    <property type="taxonomic scope" value="Bacteria"/>
</dbReference>
<evidence type="ECO:0000313" key="8">
    <source>
        <dbReference type="Proteomes" id="UP000001817"/>
    </source>
</evidence>
<evidence type="ECO:0000259" key="6">
    <source>
        <dbReference type="PROSITE" id="PS50977"/>
    </source>
</evidence>
<reference evidence="7 8" key="1">
    <citation type="journal article" date="2006" name="Proc. Natl. Acad. Sci. U.S.A.">
        <title>Burkholderia xenovorans LB400 harbors a multi-replicon, 9.73-Mbp genome shaped for versatility.</title>
        <authorList>
            <person name="Chain P.S."/>
            <person name="Denef V.J."/>
            <person name="Konstantinidis K.T."/>
            <person name="Vergez L.M."/>
            <person name="Agullo L."/>
            <person name="Reyes V.L."/>
            <person name="Hauser L."/>
            <person name="Cordova M."/>
            <person name="Gomez L."/>
            <person name="Gonzalez M."/>
            <person name="Land M."/>
            <person name="Lao V."/>
            <person name="Larimer F."/>
            <person name="LiPuma J.J."/>
            <person name="Mahenthiralingam E."/>
            <person name="Malfatti S.A."/>
            <person name="Marx C.J."/>
            <person name="Parnell J.J."/>
            <person name="Ramette A."/>
            <person name="Richardson P."/>
            <person name="Seeger M."/>
            <person name="Smith D."/>
            <person name="Spilker T."/>
            <person name="Sul W.J."/>
            <person name="Tsoi T.V."/>
            <person name="Ulrich L.E."/>
            <person name="Zhulin I.B."/>
            <person name="Tiedje J.M."/>
        </authorList>
    </citation>
    <scope>NUCLEOTIDE SEQUENCE [LARGE SCALE GENOMIC DNA]</scope>
    <source>
        <strain evidence="7 8">LB400</strain>
    </source>
</reference>
<dbReference type="PROSITE" id="PS50977">
    <property type="entry name" value="HTH_TETR_2"/>
    <property type="match status" value="1"/>
</dbReference>
<dbReference type="GO" id="GO:0000976">
    <property type="term" value="F:transcription cis-regulatory region binding"/>
    <property type="evidence" value="ECO:0007669"/>
    <property type="project" value="TreeGrafter"/>
</dbReference>
<dbReference type="RefSeq" id="WP_011494144.1">
    <property type="nucleotide sequence ID" value="NC_007953.1"/>
</dbReference>
<dbReference type="AlphaFoldDB" id="Q13G92"/>
<dbReference type="STRING" id="266265.Bxe_C1026"/>
<dbReference type="KEGG" id="bxb:DR64_7426"/>
<feature type="region of interest" description="Disordered" evidence="5">
    <location>
        <begin position="195"/>
        <end position="216"/>
    </location>
</feature>
<keyword evidence="2 4" id="KW-0238">DNA-binding</keyword>
<dbReference type="OrthoDB" id="8961953at2"/>
<gene>
    <name evidence="7" type="ORF">Bxe_C1026</name>
</gene>
<dbReference type="PANTHER" id="PTHR30055:SF226">
    <property type="entry name" value="HTH-TYPE TRANSCRIPTIONAL REGULATOR PKSA"/>
    <property type="match status" value="1"/>
</dbReference>
<dbReference type="DNASU" id="4010539"/>
<keyword evidence="1" id="KW-0805">Transcription regulation</keyword>
<dbReference type="InterPro" id="IPR050109">
    <property type="entry name" value="HTH-type_TetR-like_transc_reg"/>
</dbReference>
<keyword evidence="3" id="KW-0804">Transcription</keyword>
<keyword evidence="8" id="KW-1185">Reference proteome</keyword>
<dbReference type="Proteomes" id="UP000001817">
    <property type="component" value="Chromosome 3"/>
</dbReference>
<feature type="DNA-binding region" description="H-T-H motif" evidence="4">
    <location>
        <begin position="22"/>
        <end position="41"/>
    </location>
</feature>
<evidence type="ECO:0000256" key="3">
    <source>
        <dbReference type="ARBA" id="ARBA00023163"/>
    </source>
</evidence>
<dbReference type="InterPro" id="IPR009057">
    <property type="entry name" value="Homeodomain-like_sf"/>
</dbReference>
<evidence type="ECO:0000313" key="7">
    <source>
        <dbReference type="EMBL" id="ABE36897.1"/>
    </source>
</evidence>
<dbReference type="InterPro" id="IPR011075">
    <property type="entry name" value="TetR_C"/>
</dbReference>
<name>Q13G92_PARXL</name>
<evidence type="ECO:0000256" key="5">
    <source>
        <dbReference type="SAM" id="MobiDB-lite"/>
    </source>
</evidence>
<feature type="domain" description="HTH tetR-type" evidence="6">
    <location>
        <begin position="1"/>
        <end position="59"/>
    </location>
</feature>
<evidence type="ECO:0000256" key="4">
    <source>
        <dbReference type="PROSITE-ProRule" id="PRU00335"/>
    </source>
</evidence>
<dbReference type="Pfam" id="PF14514">
    <property type="entry name" value="TetR_C_9"/>
    <property type="match status" value="1"/>
</dbReference>
<dbReference type="PANTHER" id="PTHR30055">
    <property type="entry name" value="HTH-TYPE TRANSCRIPTIONAL REGULATOR RUTR"/>
    <property type="match status" value="1"/>
</dbReference>
<dbReference type="InterPro" id="IPR001647">
    <property type="entry name" value="HTH_TetR"/>
</dbReference>